<evidence type="ECO:0000256" key="14">
    <source>
        <dbReference type="SAM" id="Phobius"/>
    </source>
</evidence>
<dbReference type="Gene3D" id="1.20.120.720">
    <property type="entry name" value="Myosin VI head, motor domain, U50 subdomain"/>
    <property type="match status" value="1"/>
</dbReference>
<dbReference type="GO" id="GO:0031505">
    <property type="term" value="P:fungal-type cell wall organization"/>
    <property type="evidence" value="ECO:0007669"/>
    <property type="project" value="TreeGrafter"/>
</dbReference>
<evidence type="ECO:0000256" key="11">
    <source>
        <dbReference type="ARBA" id="ARBA00023180"/>
    </source>
</evidence>
<feature type="region of interest" description="Actin-binding" evidence="12">
    <location>
        <begin position="486"/>
        <end position="508"/>
    </location>
</feature>
<keyword evidence="6 14" id="KW-0812">Transmembrane</keyword>
<evidence type="ECO:0000256" key="1">
    <source>
        <dbReference type="ARBA" id="ARBA00004651"/>
    </source>
</evidence>
<reference evidence="16 17" key="1">
    <citation type="submission" date="2017-01" db="EMBL/GenBank/DDBJ databases">
        <authorList>
            <person name="Mah S.A."/>
            <person name="Swanson W.J."/>
            <person name="Moy G.W."/>
            <person name="Vacquier V.D."/>
        </authorList>
    </citation>
    <scope>NUCLEOTIDE SEQUENCE [LARGE SCALE GENOMIC DNA]</scope>
    <source>
        <strain evidence="16 17">GSMNP</strain>
    </source>
</reference>
<feature type="compositionally biased region" description="Basic and acidic residues" evidence="13">
    <location>
        <begin position="741"/>
        <end position="754"/>
    </location>
</feature>
<evidence type="ECO:0000256" key="9">
    <source>
        <dbReference type="ARBA" id="ARBA00023136"/>
    </source>
</evidence>
<dbReference type="Pfam" id="PF03142">
    <property type="entry name" value="Chitin_synth_2"/>
    <property type="match status" value="1"/>
</dbReference>
<dbReference type="SUPFAM" id="SSF53448">
    <property type="entry name" value="Nucleotide-diphospho-sugar transferases"/>
    <property type="match status" value="1"/>
</dbReference>
<evidence type="ECO:0000256" key="3">
    <source>
        <dbReference type="ARBA" id="ARBA00022475"/>
    </source>
</evidence>
<keyword evidence="17" id="KW-1185">Reference proteome</keyword>
<evidence type="ECO:0000256" key="12">
    <source>
        <dbReference type="PROSITE-ProRule" id="PRU00782"/>
    </source>
</evidence>
<dbReference type="PRINTS" id="PR00193">
    <property type="entry name" value="MYOSINHEAVY"/>
</dbReference>
<dbReference type="GO" id="GO:0003774">
    <property type="term" value="F:cytoskeletal motor activity"/>
    <property type="evidence" value="ECO:0007669"/>
    <property type="project" value="InterPro"/>
</dbReference>
<dbReference type="GO" id="GO:0005524">
    <property type="term" value="F:ATP binding"/>
    <property type="evidence" value="ECO:0007669"/>
    <property type="project" value="InterPro"/>
</dbReference>
<feature type="region of interest" description="Disordered" evidence="13">
    <location>
        <begin position="730"/>
        <end position="765"/>
    </location>
</feature>
<dbReference type="SUPFAM" id="SSF55856">
    <property type="entry name" value="Cytochrome b5-like heme/steroid binding domain"/>
    <property type="match status" value="1"/>
</dbReference>
<evidence type="ECO:0000256" key="5">
    <source>
        <dbReference type="ARBA" id="ARBA00022679"/>
    </source>
</evidence>
<keyword evidence="8 12" id="KW-0518">Myosin</keyword>
<keyword evidence="11" id="KW-0325">Glycoprotein</keyword>
<dbReference type="SMART" id="SM00242">
    <property type="entry name" value="MYSc"/>
    <property type="match status" value="1"/>
</dbReference>
<feature type="transmembrane region" description="Helical" evidence="14">
    <location>
        <begin position="1532"/>
        <end position="1553"/>
    </location>
</feature>
<evidence type="ECO:0000256" key="2">
    <source>
        <dbReference type="ARBA" id="ARBA00012543"/>
    </source>
</evidence>
<evidence type="ECO:0000313" key="16">
    <source>
        <dbReference type="EMBL" id="OMJ24055.1"/>
    </source>
</evidence>
<dbReference type="InterPro" id="IPR029044">
    <property type="entry name" value="Nucleotide-diphossugar_trans"/>
</dbReference>
<dbReference type="OrthoDB" id="370884at2759"/>
<protein>
    <recommendedName>
        <fullName evidence="2">chitin synthase</fullName>
        <ecNumber evidence="2">2.4.1.16</ecNumber>
    </recommendedName>
</protein>
<dbReference type="PROSITE" id="PS51456">
    <property type="entry name" value="MYOSIN_MOTOR"/>
    <property type="match status" value="1"/>
</dbReference>
<feature type="transmembrane region" description="Helical" evidence="14">
    <location>
        <begin position="837"/>
        <end position="861"/>
    </location>
</feature>
<keyword evidence="9 14" id="KW-0472">Membrane</keyword>
<dbReference type="EC" id="2.4.1.16" evidence="2"/>
<dbReference type="CDD" id="cd04190">
    <property type="entry name" value="Chitin_synth_C"/>
    <property type="match status" value="1"/>
</dbReference>
<dbReference type="InterPro" id="IPR036400">
    <property type="entry name" value="Cyt_B5-like_heme/steroid_sf"/>
</dbReference>
<dbReference type="Gene3D" id="1.10.10.820">
    <property type="match status" value="1"/>
</dbReference>
<dbReference type="SUPFAM" id="SSF52540">
    <property type="entry name" value="P-loop containing nucleoside triphosphate hydrolases"/>
    <property type="match status" value="1"/>
</dbReference>
<dbReference type="GO" id="GO:0006031">
    <property type="term" value="P:chitin biosynthetic process"/>
    <property type="evidence" value="ECO:0007669"/>
    <property type="project" value="TreeGrafter"/>
</dbReference>
<feature type="transmembrane region" description="Helical" evidence="14">
    <location>
        <begin position="1107"/>
        <end position="1129"/>
    </location>
</feature>
<dbReference type="InterPro" id="IPR036961">
    <property type="entry name" value="Kinesin_motor_dom_sf"/>
</dbReference>
<comment type="similarity">
    <text evidence="12">Belongs to the TRAFAC class myosin-kinesin ATPase superfamily. Myosin family.</text>
</comment>
<organism evidence="16 17">
    <name type="scientific">Smittium culicis</name>
    <dbReference type="NCBI Taxonomy" id="133412"/>
    <lineage>
        <taxon>Eukaryota</taxon>
        <taxon>Fungi</taxon>
        <taxon>Fungi incertae sedis</taxon>
        <taxon>Zoopagomycota</taxon>
        <taxon>Kickxellomycotina</taxon>
        <taxon>Harpellomycetes</taxon>
        <taxon>Harpellales</taxon>
        <taxon>Legeriomycetaceae</taxon>
        <taxon>Smittium</taxon>
    </lineage>
</organism>
<dbReference type="Proteomes" id="UP000187283">
    <property type="component" value="Unassembled WGS sequence"/>
</dbReference>
<feature type="compositionally biased region" description="Acidic residues" evidence="13">
    <location>
        <begin position="650"/>
        <end position="661"/>
    </location>
</feature>
<dbReference type="GO" id="GO:0005886">
    <property type="term" value="C:plasma membrane"/>
    <property type="evidence" value="ECO:0007669"/>
    <property type="project" value="UniProtKB-SubCell"/>
</dbReference>
<evidence type="ECO:0000256" key="4">
    <source>
        <dbReference type="ARBA" id="ARBA00022676"/>
    </source>
</evidence>
<comment type="subcellular location">
    <subcellularLocation>
        <location evidence="1">Cell membrane</location>
        <topology evidence="1">Multi-pass membrane protein</topology>
    </subcellularLocation>
</comment>
<comment type="caution">
    <text evidence="16">The sequence shown here is derived from an EMBL/GenBank/DDBJ whole genome shotgun (WGS) entry which is preliminary data.</text>
</comment>
<dbReference type="InterPro" id="IPR004835">
    <property type="entry name" value="Chitin_synth"/>
</dbReference>
<evidence type="ECO:0000256" key="6">
    <source>
        <dbReference type="ARBA" id="ARBA00022692"/>
    </source>
</evidence>
<dbReference type="EMBL" id="LSSN01000417">
    <property type="protein sequence ID" value="OMJ24055.1"/>
    <property type="molecule type" value="Genomic_DNA"/>
</dbReference>
<keyword evidence="7 14" id="KW-1133">Transmembrane helix</keyword>
<evidence type="ECO:0000259" key="15">
    <source>
        <dbReference type="PROSITE" id="PS51456"/>
    </source>
</evidence>
<accession>A0A1R1YB32</accession>
<evidence type="ECO:0000256" key="13">
    <source>
        <dbReference type="SAM" id="MobiDB-lite"/>
    </source>
</evidence>
<feature type="transmembrane region" description="Helical" evidence="14">
    <location>
        <begin position="1505"/>
        <end position="1526"/>
    </location>
</feature>
<evidence type="ECO:0000313" key="17">
    <source>
        <dbReference type="Proteomes" id="UP000187283"/>
    </source>
</evidence>
<keyword evidence="3" id="KW-1003">Cell membrane</keyword>
<keyword evidence="10" id="KW-0505">Motor protein</keyword>
<feature type="transmembrane region" description="Helical" evidence="14">
    <location>
        <begin position="1560"/>
        <end position="1583"/>
    </location>
</feature>
<feature type="compositionally biased region" description="Basic and acidic residues" evidence="13">
    <location>
        <begin position="673"/>
        <end position="699"/>
    </location>
</feature>
<dbReference type="STRING" id="133412.A0A1R1YB32"/>
<dbReference type="PANTHER" id="PTHR22914">
    <property type="entry name" value="CHITIN SYNTHASE"/>
    <property type="match status" value="1"/>
</dbReference>
<dbReference type="Pfam" id="PF00063">
    <property type="entry name" value="Myosin_head"/>
    <property type="match status" value="1"/>
</dbReference>
<dbReference type="InterPro" id="IPR001609">
    <property type="entry name" value="Myosin_head_motor_dom-like"/>
</dbReference>
<dbReference type="GO" id="GO:0004100">
    <property type="term" value="F:chitin synthase activity"/>
    <property type="evidence" value="ECO:0007669"/>
    <property type="project" value="UniProtKB-EC"/>
</dbReference>
<sequence>MRIYDKIIDAETVIEAFTHAKTSFHANATRMALYTELQFDRNGRIKGSKFIDYILDPSRISHVKPNERSFHVFYYLIHGSSEKDKSSYGLNQASYEYLSKPESIQKLIGIDDSAQFSDLCRAMNSVGFGPKLSSYILKTISIILLIGNLNFEDPKDFTTNESASKIKNFDLAEHISGLLGIDPYLLENNLVYKSHMIGNEQFTMYLDSKKASEKRDSLSSLIYSLLLKWIFKKINSCLNDASYTDDTRNIIGILDAPGFQNYTTNSLYEMVINYTNERIFHFLNHQIYQVGNADFESEGISEIIKSVKYVDNNDNIDLFIKPKIGIFPLIDKLSKDNPKNKKQSGQNQNQNAAKDIELVKSIYNNYPNYFDKKNPTNINKFVVKHFKYNYTYSSNGFFDSNDQKIPIEFVNMFSSTEEEENTQNPFIEMLFKKSSIITEKNPHLKSEIIKAHQVLTPDAAPTSSFNYKAREKVKPHCNITMYHKSIARLISSLDETIPWVVFNIKPNEKMEPGIWSSQFVERQVEAFGIPNIALRKQSEFVASLVHSSFVSRYSQILKPIIIDMNPQSDIQSIEILQMNLGWHKADLSIGKTRVFLSFKAWKYLEYKANDLARLEQIENSDDPENIGEDMISIYTDDGVDQDSSFNSENSFDENVDPDLNEIEMKLTRQKNHNNKDVYIEQNERNDTESRENNLNHENSEPILNPADPPFDERNGSKTPTNAALFTDHIVPENLDGPKNSNAEKPDISGSEKEFFGSPDTMNDNSKPELDSTLKAKLIDIIPDQLNDLEKPKKKNSVSRNNWLAIVWLVTWWIPSPMLYYLANLKRKDQQIAWREKFTLCVFIALCCALTIFWIAILGVLICPKQKIYTIEELQGYNSANNAMVAIRGEVFTIKDFNHDGVDYKYLVDNNYPGKDVSDKFPYQLSFVCSGLDIDARLSMSPKTELYSDAYFHDQRFWKNPNMLKTGGFNFYQYRVMKTMRDKYFKGHIGIPAEKVKKDSIGIPNSPGQKKYWAIINQEVFDLTEYVNHRGAAYVISPDGYSNDTKNRDFLDSNIQEMFFQYSGQDITERWERFFATNTELKKIYYNCLKGAFFAGIIDKRKSFQCYFANYIMLSSSIALTSIILFKFLAALQLGTQREPEENDKFVVCNVPCYTEGEESLKLTLESLATLRYDDKRKLLFIICDGMIMGSGNDRPTPRIVLDILGADPDFDCLPLSFQSLGEGSKQHNMGKVYSGLYEVAGHVVPYLVVAKCGTPKERFRQGNRGKRDSQIILMRFFNKVHFDLEMTPLELEIYHQIKNIIGVDPSFYEFVMMVDADTYVFPESLNRMVSCMVHDSKLMGICGETKLANEKDTWVTMIQVYEYYISHHLSKAFESLFGSVTCLPGCFSMYRLRASESEYPLLINNEVLKDYSENNVNTLHKKNLLSLGEDRYLTTLMLKHLPYYKMKFTPDAQCRTNAPDTWKVLLSQRRRWINSTVHNLLELVFLPRLCGFCCFSMRFIVFIDLFSTIIMPATVAYLAYLIYVLATWTSDIPVISISLLVSVYAMQVLLFIIKKQWQHIGWMIVYFFAIPVFSFFIPVYSFWHFDDFSWGNTRVVVGDGQKKKFVEEEQDFDPTIIPTRKWAEYEEEAMNEIKNIRYGSENPFSNSNSEVTNTSRGYSPSNNGSVYSSNFNWNSSRNNPMLFMHNGNSSNNTNNSNFLSGSIRNDSYEGKIIGNSLENVNFQQSAQQGNSIYNQGHPMLSQNVQNIYHSNIDPNNIFSSNQVMPQHQQLLLQQQQQQQILQQQLHHQHLQQMHQQYITSSSFNQPMINQSTDQHEQYMRYLAANGQLISQNLASQSNLNVINKMDTFEGTNATEFAPSGNGFFGQNITNNQFANDNSNFRSSLAGGKSLNFEDTEKGENIGFTNIDATDELYRIKHAVLSEIRKIVDGSDLLRVTKKQIKGRVEFNCSLGGEIKEKLNDFINENIDAAISEKI</sequence>
<feature type="transmembrane region" description="Helical" evidence="14">
    <location>
        <begin position="802"/>
        <end position="822"/>
    </location>
</feature>
<dbReference type="GO" id="GO:0003779">
    <property type="term" value="F:actin binding"/>
    <property type="evidence" value="ECO:0007669"/>
    <property type="project" value="UniProtKB-KW"/>
</dbReference>
<keyword evidence="12" id="KW-0009">Actin-binding</keyword>
<gene>
    <name evidence="16" type="ORF">AYI70_g1843</name>
</gene>
<feature type="domain" description="Myosin motor" evidence="15">
    <location>
        <begin position="1"/>
        <end position="609"/>
    </location>
</feature>
<dbReference type="GO" id="GO:0016459">
    <property type="term" value="C:myosin complex"/>
    <property type="evidence" value="ECO:0007669"/>
    <property type="project" value="UniProtKB-KW"/>
</dbReference>
<evidence type="ECO:0000256" key="7">
    <source>
        <dbReference type="ARBA" id="ARBA00022989"/>
    </source>
</evidence>
<comment type="caution">
    <text evidence="12">Lacks conserved residue(s) required for the propagation of feature annotation.</text>
</comment>
<name>A0A1R1YB32_9FUNG</name>
<dbReference type="InterPro" id="IPR027417">
    <property type="entry name" value="P-loop_NTPase"/>
</dbReference>
<proteinExistence type="inferred from homology"/>
<evidence type="ECO:0000256" key="8">
    <source>
        <dbReference type="ARBA" id="ARBA00023123"/>
    </source>
</evidence>
<dbReference type="GO" id="GO:0030428">
    <property type="term" value="C:cell septum"/>
    <property type="evidence" value="ECO:0007669"/>
    <property type="project" value="TreeGrafter"/>
</dbReference>
<dbReference type="Gene3D" id="3.40.850.10">
    <property type="entry name" value="Kinesin motor domain"/>
    <property type="match status" value="1"/>
</dbReference>
<dbReference type="PANTHER" id="PTHR22914:SF13">
    <property type="entry name" value="CHITIN SYNTHASE"/>
    <property type="match status" value="1"/>
</dbReference>
<keyword evidence="4" id="KW-0328">Glycosyltransferase</keyword>
<feature type="region of interest" description="Disordered" evidence="13">
    <location>
        <begin position="637"/>
        <end position="718"/>
    </location>
</feature>
<evidence type="ECO:0000256" key="10">
    <source>
        <dbReference type="ARBA" id="ARBA00023175"/>
    </source>
</evidence>
<dbReference type="Gene3D" id="1.20.58.530">
    <property type="match status" value="1"/>
</dbReference>
<keyword evidence="5" id="KW-0808">Transferase</keyword>